<organism evidence="1 2">
    <name type="scientific">Lentzea rhizosphaerae</name>
    <dbReference type="NCBI Taxonomy" id="2041025"/>
    <lineage>
        <taxon>Bacteria</taxon>
        <taxon>Bacillati</taxon>
        <taxon>Actinomycetota</taxon>
        <taxon>Actinomycetes</taxon>
        <taxon>Pseudonocardiales</taxon>
        <taxon>Pseudonocardiaceae</taxon>
        <taxon>Lentzea</taxon>
    </lineage>
</organism>
<name>A0ABV8BMB4_9PSEU</name>
<dbReference type="RefSeq" id="WP_382370741.1">
    <property type="nucleotide sequence ID" value="NZ_JBHRZI010000011.1"/>
</dbReference>
<gene>
    <name evidence="1" type="ORF">ACFOWZ_08115</name>
</gene>
<evidence type="ECO:0000313" key="1">
    <source>
        <dbReference type="EMBL" id="MFC3891438.1"/>
    </source>
</evidence>
<evidence type="ECO:0000313" key="2">
    <source>
        <dbReference type="Proteomes" id="UP001595690"/>
    </source>
</evidence>
<accession>A0ABV8BMB4</accession>
<keyword evidence="2" id="KW-1185">Reference proteome</keyword>
<protein>
    <submittedName>
        <fullName evidence="1">Uncharacterized protein</fullName>
    </submittedName>
</protein>
<dbReference type="EMBL" id="JBHRZI010000011">
    <property type="protein sequence ID" value="MFC3891438.1"/>
    <property type="molecule type" value="Genomic_DNA"/>
</dbReference>
<dbReference type="Proteomes" id="UP001595690">
    <property type="component" value="Unassembled WGS sequence"/>
</dbReference>
<sequence>MCFMFGASKEQVRRVLGLIEKEEHEEGMIEETVEPVTSAGVLRHE</sequence>
<reference evidence="2" key="1">
    <citation type="journal article" date="2019" name="Int. J. Syst. Evol. Microbiol.">
        <title>The Global Catalogue of Microorganisms (GCM) 10K type strain sequencing project: providing services to taxonomists for standard genome sequencing and annotation.</title>
        <authorList>
            <consortium name="The Broad Institute Genomics Platform"/>
            <consortium name="The Broad Institute Genome Sequencing Center for Infectious Disease"/>
            <person name="Wu L."/>
            <person name="Ma J."/>
        </authorList>
    </citation>
    <scope>NUCLEOTIDE SEQUENCE [LARGE SCALE GENOMIC DNA]</scope>
    <source>
        <strain evidence="2">CGMCC 4.7405</strain>
    </source>
</reference>
<comment type="caution">
    <text evidence="1">The sequence shown here is derived from an EMBL/GenBank/DDBJ whole genome shotgun (WGS) entry which is preliminary data.</text>
</comment>
<proteinExistence type="predicted"/>